<protein>
    <submittedName>
        <fullName evidence="1">Uncharacterized protein</fullName>
    </submittedName>
</protein>
<dbReference type="RefSeq" id="WP_309547624.1">
    <property type="nucleotide sequence ID" value="NZ_CP133762.1"/>
</dbReference>
<gene>
    <name evidence="1" type="ORF">RGF97_00785</name>
</gene>
<proteinExistence type="predicted"/>
<name>A0ABY9RP25_9ACTN</name>
<dbReference type="Proteomes" id="UP001250858">
    <property type="component" value="Chromosome"/>
</dbReference>
<sequence>MARLRLAGAYADNDAVRDAAATLCRVPLRVKAAEQPLGTRWSTFVQYPYRTSYLLGETTVACSLAAPTGTARLTAPLR</sequence>
<evidence type="ECO:0000313" key="1">
    <source>
        <dbReference type="EMBL" id="WMX43700.1"/>
    </source>
</evidence>
<accession>A0ABY9RP25</accession>
<reference evidence="1 2" key="1">
    <citation type="submission" date="2023-09" db="EMBL/GenBank/DDBJ databases">
        <title>Complete genome of Streptomyces roseicoloratus T14.</title>
        <authorList>
            <person name="Bashizi T."/>
            <person name="Kim M.-J."/>
            <person name="Lee G."/>
            <person name="Tagele S.B."/>
            <person name="Shin J.-H."/>
        </authorList>
    </citation>
    <scope>NUCLEOTIDE SEQUENCE [LARGE SCALE GENOMIC DNA]</scope>
    <source>
        <strain evidence="1 2">T14</strain>
    </source>
</reference>
<evidence type="ECO:0000313" key="2">
    <source>
        <dbReference type="Proteomes" id="UP001250858"/>
    </source>
</evidence>
<organism evidence="1 2">
    <name type="scientific">Streptomyces roseicoloratus</name>
    <dbReference type="NCBI Taxonomy" id="2508722"/>
    <lineage>
        <taxon>Bacteria</taxon>
        <taxon>Bacillati</taxon>
        <taxon>Actinomycetota</taxon>
        <taxon>Actinomycetes</taxon>
        <taxon>Kitasatosporales</taxon>
        <taxon>Streptomycetaceae</taxon>
        <taxon>Streptomyces</taxon>
    </lineage>
</organism>
<dbReference type="EMBL" id="CP133762">
    <property type="protein sequence ID" value="WMX43700.1"/>
    <property type="molecule type" value="Genomic_DNA"/>
</dbReference>
<keyword evidence="2" id="KW-1185">Reference proteome</keyword>